<gene>
    <name evidence="1" type="ORF">Ga0061079_101187</name>
</gene>
<dbReference type="Proteomes" id="UP000182761">
    <property type="component" value="Unassembled WGS sequence"/>
</dbReference>
<name>A0A0X3AMB3_9FLAO</name>
<sequence>MNIKAAFFGALKYLIVWLLNSKSSVGNNIISEITFLITGKGENRIQLFHW</sequence>
<organism evidence="1 2">
    <name type="scientific">Apibacter mensalis</name>
    <dbReference type="NCBI Taxonomy" id="1586267"/>
    <lineage>
        <taxon>Bacteria</taxon>
        <taxon>Pseudomonadati</taxon>
        <taxon>Bacteroidota</taxon>
        <taxon>Flavobacteriia</taxon>
        <taxon>Flavobacteriales</taxon>
        <taxon>Weeksellaceae</taxon>
        <taxon>Apibacter</taxon>
    </lineage>
</organism>
<evidence type="ECO:0000313" key="2">
    <source>
        <dbReference type="Proteomes" id="UP000182761"/>
    </source>
</evidence>
<protein>
    <submittedName>
        <fullName evidence="1">Uncharacterized protein</fullName>
    </submittedName>
</protein>
<dbReference type="STRING" id="1586267.GCA_001418685_00188"/>
<reference evidence="1 2" key="1">
    <citation type="submission" date="2016-01" db="EMBL/GenBank/DDBJ databases">
        <authorList>
            <person name="McClelland M."/>
            <person name="Jain A."/>
            <person name="Saraogi P."/>
            <person name="Mendelson R."/>
            <person name="Westerman R."/>
            <person name="SanMiguel P."/>
            <person name="Csonka L."/>
        </authorList>
    </citation>
    <scope>NUCLEOTIDE SEQUENCE [LARGE SCALE GENOMIC DNA]</scope>
    <source>
        <strain evidence="1 2">R-53146</strain>
    </source>
</reference>
<accession>A0A0X3AMB3</accession>
<keyword evidence="2" id="KW-1185">Reference proteome</keyword>
<proteinExistence type="predicted"/>
<dbReference type="AlphaFoldDB" id="A0A0X3AMB3"/>
<dbReference type="EMBL" id="FCOR01000001">
    <property type="protein sequence ID" value="CVK15373.1"/>
    <property type="molecule type" value="Genomic_DNA"/>
</dbReference>
<evidence type="ECO:0000313" key="1">
    <source>
        <dbReference type="EMBL" id="CVK15373.1"/>
    </source>
</evidence>